<keyword evidence="2" id="KW-1185">Reference proteome</keyword>
<name>A0ACB6QJ88_9PLEO</name>
<dbReference type="Proteomes" id="UP000799755">
    <property type="component" value="Unassembled WGS sequence"/>
</dbReference>
<dbReference type="EMBL" id="MU003524">
    <property type="protein sequence ID" value="KAF2466643.1"/>
    <property type="molecule type" value="Genomic_DNA"/>
</dbReference>
<evidence type="ECO:0000313" key="2">
    <source>
        <dbReference type="Proteomes" id="UP000799755"/>
    </source>
</evidence>
<protein>
    <submittedName>
        <fullName evidence="1">Uncharacterized protein</fullName>
    </submittedName>
</protein>
<sequence>MISIVARIGEEFGMLTILINALFYILIRLMRTLKRATRTPHQDLDHEGLSQHVGYVQARATSYSQSFPRQSNNDSSSYNRNPDTESNMNIQCIRLSNIATFSFSYSDLQSTRSKSPIHSFKKSLLYITILGYLLTTHNPPLSSIGPKSELGTPRGIWRISVLPGRRNILRAMDIKGKFIEQVTFRRYHIPVVSNMHPPELHCFFKISVGKYTNLKEIRETHSSLREDEKTPRMHENISLENPVEAFFLENRTANSLHAMPSRNVYLRHVPGPSLLESVGSIQIQGLNFLPSLKALKHLVYRTPSIHSSNCLSTIIDIPSTTLPTHSVPHNMCRKIEIVYAYCPDACRIFITYIYCIQNPYKNDPHLCPLYIVEPGEWKPEGGSNANDYVASGKNRLGPLPLICSAM</sequence>
<proteinExistence type="predicted"/>
<comment type="caution">
    <text evidence="1">The sequence shown here is derived from an EMBL/GenBank/DDBJ whole genome shotgun (WGS) entry which is preliminary data.</text>
</comment>
<evidence type="ECO:0000313" key="1">
    <source>
        <dbReference type="EMBL" id="KAF2466643.1"/>
    </source>
</evidence>
<gene>
    <name evidence="1" type="ORF">BDR25DRAFT_359549</name>
</gene>
<organism evidence="1 2">
    <name type="scientific">Lindgomyces ingoldianus</name>
    <dbReference type="NCBI Taxonomy" id="673940"/>
    <lineage>
        <taxon>Eukaryota</taxon>
        <taxon>Fungi</taxon>
        <taxon>Dikarya</taxon>
        <taxon>Ascomycota</taxon>
        <taxon>Pezizomycotina</taxon>
        <taxon>Dothideomycetes</taxon>
        <taxon>Pleosporomycetidae</taxon>
        <taxon>Pleosporales</taxon>
        <taxon>Lindgomycetaceae</taxon>
        <taxon>Lindgomyces</taxon>
    </lineage>
</organism>
<accession>A0ACB6QJ88</accession>
<reference evidence="1" key="1">
    <citation type="journal article" date="2020" name="Stud. Mycol.">
        <title>101 Dothideomycetes genomes: a test case for predicting lifestyles and emergence of pathogens.</title>
        <authorList>
            <person name="Haridas S."/>
            <person name="Albert R."/>
            <person name="Binder M."/>
            <person name="Bloem J."/>
            <person name="Labutti K."/>
            <person name="Salamov A."/>
            <person name="Andreopoulos B."/>
            <person name="Baker S."/>
            <person name="Barry K."/>
            <person name="Bills G."/>
            <person name="Bluhm B."/>
            <person name="Cannon C."/>
            <person name="Castanera R."/>
            <person name="Culley D."/>
            <person name="Daum C."/>
            <person name="Ezra D."/>
            <person name="Gonzalez J."/>
            <person name="Henrissat B."/>
            <person name="Kuo A."/>
            <person name="Liang C."/>
            <person name="Lipzen A."/>
            <person name="Lutzoni F."/>
            <person name="Magnuson J."/>
            <person name="Mondo S."/>
            <person name="Nolan M."/>
            <person name="Ohm R."/>
            <person name="Pangilinan J."/>
            <person name="Park H.-J."/>
            <person name="Ramirez L."/>
            <person name="Alfaro M."/>
            <person name="Sun H."/>
            <person name="Tritt A."/>
            <person name="Yoshinaga Y."/>
            <person name="Zwiers L.-H."/>
            <person name="Turgeon B."/>
            <person name="Goodwin S."/>
            <person name="Spatafora J."/>
            <person name="Crous P."/>
            <person name="Grigoriev I."/>
        </authorList>
    </citation>
    <scope>NUCLEOTIDE SEQUENCE</scope>
    <source>
        <strain evidence="1">ATCC 200398</strain>
    </source>
</reference>